<keyword evidence="1" id="KW-0732">Signal</keyword>
<sequence length="149" mass="15900">MTFFRSACLMALMALGTPVLAQSDEWGNLGALIGSTLGPYTGDGGAVWLPDSADSARATEAIALLYQSSPTGGNAIQLTTGYFRKGANGFAFVGPLQGLFGMEPQDPRFFPDRIEVTTLTLGPDDPRCCPTKLIRWSIDRATLRATQLP</sequence>
<dbReference type="Proteomes" id="UP000585681">
    <property type="component" value="Unassembled WGS sequence"/>
</dbReference>
<dbReference type="RefSeq" id="WP_157445495.1">
    <property type="nucleotide sequence ID" value="NZ_JACIEQ010000001.1"/>
</dbReference>
<proteinExistence type="predicted"/>
<comment type="caution">
    <text evidence="2">The sequence shown here is derived from an EMBL/GenBank/DDBJ whole genome shotgun (WGS) entry which is preliminary data.</text>
</comment>
<evidence type="ECO:0000256" key="1">
    <source>
        <dbReference type="SAM" id="SignalP"/>
    </source>
</evidence>
<keyword evidence="3" id="KW-1185">Reference proteome</keyword>
<feature type="signal peptide" evidence="1">
    <location>
        <begin position="1"/>
        <end position="21"/>
    </location>
</feature>
<evidence type="ECO:0000313" key="2">
    <source>
        <dbReference type="EMBL" id="MBB4021163.1"/>
    </source>
</evidence>
<feature type="chain" id="PRO_5032984479" evidence="1">
    <location>
        <begin position="22"/>
        <end position="149"/>
    </location>
</feature>
<organism evidence="2 3">
    <name type="scientific">Actibacterium naphthalenivorans</name>
    <dbReference type="NCBI Taxonomy" id="1614693"/>
    <lineage>
        <taxon>Bacteria</taxon>
        <taxon>Pseudomonadati</taxon>
        <taxon>Pseudomonadota</taxon>
        <taxon>Alphaproteobacteria</taxon>
        <taxon>Rhodobacterales</taxon>
        <taxon>Roseobacteraceae</taxon>
        <taxon>Actibacterium</taxon>
    </lineage>
</organism>
<name>A0A840C8G6_9RHOB</name>
<dbReference type="AlphaFoldDB" id="A0A840C8G6"/>
<dbReference type="EMBL" id="JACIEQ010000001">
    <property type="protein sequence ID" value="MBB4021163.1"/>
    <property type="molecule type" value="Genomic_DNA"/>
</dbReference>
<reference evidence="2" key="1">
    <citation type="submission" date="2020-08" db="EMBL/GenBank/DDBJ databases">
        <title>Genomic Encyclopedia of Type Strains, Phase IV (KMG-IV): sequencing the most valuable type-strain genomes for metagenomic binning, comparative biology and taxonomic classification.</title>
        <authorList>
            <person name="Goeker M."/>
        </authorList>
    </citation>
    <scope>NUCLEOTIDE SEQUENCE [LARGE SCALE GENOMIC DNA]</scope>
    <source>
        <strain evidence="2">DSM 105040</strain>
    </source>
</reference>
<gene>
    <name evidence="2" type="ORF">GGR17_000954</name>
</gene>
<evidence type="ECO:0000313" key="3">
    <source>
        <dbReference type="Proteomes" id="UP000585681"/>
    </source>
</evidence>
<accession>A0A840C8G6</accession>
<protein>
    <submittedName>
        <fullName evidence="2">Uncharacterized protein</fullName>
    </submittedName>
</protein>